<feature type="region of interest" description="Disordered" evidence="14">
    <location>
        <begin position="590"/>
        <end position="613"/>
    </location>
</feature>
<evidence type="ECO:0000256" key="4">
    <source>
        <dbReference type="ARBA" id="ARBA00022737"/>
    </source>
</evidence>
<accession>A0A087ULB4</accession>
<dbReference type="FunFam" id="3.30.160.60:FF:000211">
    <property type="entry name" value="PR domain zinc finger protein 1"/>
    <property type="match status" value="1"/>
</dbReference>
<evidence type="ECO:0000256" key="8">
    <source>
        <dbReference type="ARBA" id="ARBA00023015"/>
    </source>
</evidence>
<keyword evidence="2" id="KW-0399">Innate immunity</keyword>
<feature type="compositionally biased region" description="Basic and acidic residues" evidence="14">
    <location>
        <begin position="257"/>
        <end position="278"/>
    </location>
</feature>
<keyword evidence="9" id="KW-0238">DNA-binding</keyword>
<dbReference type="InterPro" id="IPR013087">
    <property type="entry name" value="Znf_C2H2_type"/>
</dbReference>
<dbReference type="GO" id="GO:0005634">
    <property type="term" value="C:nucleus"/>
    <property type="evidence" value="ECO:0007669"/>
    <property type="project" value="UniProtKB-SubCell"/>
</dbReference>
<organism evidence="17 18">
    <name type="scientific">Stegodyphus mimosarum</name>
    <name type="common">African social velvet spider</name>
    <dbReference type="NCBI Taxonomy" id="407821"/>
    <lineage>
        <taxon>Eukaryota</taxon>
        <taxon>Metazoa</taxon>
        <taxon>Ecdysozoa</taxon>
        <taxon>Arthropoda</taxon>
        <taxon>Chelicerata</taxon>
        <taxon>Arachnida</taxon>
        <taxon>Araneae</taxon>
        <taxon>Araneomorphae</taxon>
        <taxon>Entelegynae</taxon>
        <taxon>Eresoidea</taxon>
        <taxon>Eresidae</taxon>
        <taxon>Stegodyphus</taxon>
    </lineage>
</organism>
<evidence type="ECO:0000313" key="18">
    <source>
        <dbReference type="Proteomes" id="UP000054359"/>
    </source>
</evidence>
<evidence type="ECO:0000256" key="9">
    <source>
        <dbReference type="ARBA" id="ARBA00023125"/>
    </source>
</evidence>
<dbReference type="PROSITE" id="PS00028">
    <property type="entry name" value="ZINC_FINGER_C2H2_1"/>
    <property type="match status" value="2"/>
</dbReference>
<dbReference type="InterPro" id="IPR050331">
    <property type="entry name" value="Zinc_finger"/>
</dbReference>
<dbReference type="Gene3D" id="3.30.160.60">
    <property type="entry name" value="Classic Zinc Finger"/>
    <property type="match status" value="2"/>
</dbReference>
<dbReference type="GO" id="GO:0000978">
    <property type="term" value="F:RNA polymerase II cis-regulatory region sequence-specific DNA binding"/>
    <property type="evidence" value="ECO:0007669"/>
    <property type="project" value="TreeGrafter"/>
</dbReference>
<feature type="compositionally biased region" description="Basic and acidic residues" evidence="14">
    <location>
        <begin position="42"/>
        <end position="52"/>
    </location>
</feature>
<dbReference type="CDD" id="cd19187">
    <property type="entry name" value="PR-SET_PRDM1"/>
    <property type="match status" value="1"/>
</dbReference>
<keyword evidence="3" id="KW-0479">Metal-binding</keyword>
<keyword evidence="7" id="KW-0391">Immunity</keyword>
<feature type="domain" description="C2H2-type" evidence="15">
    <location>
        <begin position="656"/>
        <end position="683"/>
    </location>
</feature>
<gene>
    <name evidence="17" type="ORF">X975_24012</name>
</gene>
<keyword evidence="6" id="KW-0862">Zinc</keyword>
<dbReference type="Pfam" id="PF21549">
    <property type="entry name" value="PRDM2_PR"/>
    <property type="match status" value="1"/>
</dbReference>
<dbReference type="GO" id="GO:0008276">
    <property type="term" value="F:protein methyltransferase activity"/>
    <property type="evidence" value="ECO:0007669"/>
    <property type="project" value="UniProtKB-ARBA"/>
</dbReference>
<evidence type="ECO:0000313" key="17">
    <source>
        <dbReference type="EMBL" id="KFM78153.1"/>
    </source>
</evidence>
<dbReference type="InterPro" id="IPR036236">
    <property type="entry name" value="Znf_C2H2_sf"/>
</dbReference>
<dbReference type="Proteomes" id="UP000054359">
    <property type="component" value="Unassembled WGS sequence"/>
</dbReference>
<evidence type="ECO:0000256" key="10">
    <source>
        <dbReference type="ARBA" id="ARBA00023130"/>
    </source>
</evidence>
<keyword evidence="12" id="KW-0539">Nucleus</keyword>
<dbReference type="EMBL" id="KK120374">
    <property type="protein sequence ID" value="KFM78153.1"/>
    <property type="molecule type" value="Genomic_DNA"/>
</dbReference>
<dbReference type="Pfam" id="PF00096">
    <property type="entry name" value="zf-C2H2"/>
    <property type="match status" value="2"/>
</dbReference>
<dbReference type="SMART" id="SM00355">
    <property type="entry name" value="ZnF_C2H2"/>
    <property type="match status" value="2"/>
</dbReference>
<feature type="non-terminal residue" evidence="17">
    <location>
        <position position="695"/>
    </location>
</feature>
<dbReference type="STRING" id="407821.A0A087ULB4"/>
<feature type="domain" description="C2H2-type" evidence="15">
    <location>
        <begin position="628"/>
        <end position="655"/>
    </location>
</feature>
<evidence type="ECO:0000256" key="14">
    <source>
        <dbReference type="SAM" id="MobiDB-lite"/>
    </source>
</evidence>
<evidence type="ECO:0000256" key="13">
    <source>
        <dbReference type="PROSITE-ProRule" id="PRU00042"/>
    </source>
</evidence>
<evidence type="ECO:0000259" key="16">
    <source>
        <dbReference type="PROSITE" id="PS50280"/>
    </source>
</evidence>
<dbReference type="InterPro" id="IPR044413">
    <property type="entry name" value="PRDM1_PR-SET"/>
</dbReference>
<dbReference type="GO" id="GO:0008270">
    <property type="term" value="F:zinc ion binding"/>
    <property type="evidence" value="ECO:0007669"/>
    <property type="project" value="UniProtKB-KW"/>
</dbReference>
<reference evidence="17 18" key="1">
    <citation type="submission" date="2013-11" db="EMBL/GenBank/DDBJ databases">
        <title>Genome sequencing of Stegodyphus mimosarum.</title>
        <authorList>
            <person name="Bechsgaard J."/>
        </authorList>
    </citation>
    <scope>NUCLEOTIDE SEQUENCE [LARGE SCALE GENOMIC DNA]</scope>
</reference>
<dbReference type="GO" id="GO:0001227">
    <property type="term" value="F:DNA-binding transcription repressor activity, RNA polymerase II-specific"/>
    <property type="evidence" value="ECO:0007669"/>
    <property type="project" value="InterPro"/>
</dbReference>
<protein>
    <submittedName>
        <fullName evidence="17">PR domain zinc finger protein 1</fullName>
    </submittedName>
</protein>
<feature type="region of interest" description="Disordered" evidence="14">
    <location>
        <begin position="38"/>
        <end position="62"/>
    </location>
</feature>
<sequence>MPVVSAPSKHENRRMEDGCWNLDEIREEEFDQLAIYRVPDQQVDRDDTRNKSEASLPRNLTLKPSKSNHGALGVWATDYIPKGTRFGPMDGDRYHASEVNHVTNKKYFWRVYKNGHEYYYVDGFDVNKSNWMRYVSPAYQLSEQNLVACQVKEEIYFYTFKPILPNQELLVWYCKEYAMRLQAAIEIDNGIRNQLTPPAEPFGHPTINLKKHYESHQHVDILTPPEDSSDSESENFALDFSVKGKGAKTTEIPESPKNFENENDKLSKVEEKEEDENMHGRNDFHKLKIKIARAYNCRNINVSEKIEDNEYDGKLTIVEDPEEEEKLEVDDKSSKEEEFQEISTSEKAMEIDSQYVAPHPSSPKCASSPKFPDDDINRRESAFMYYEGAVSKLNEEYTRPLPSGILAQYLTTCKKENSSIRTLQEFHRETLKEPVRVIVPNVCNENPDSSSQNVKNIYTHKNGVHFVTSSSQNHEMHSPDSTDKSHAPSSPPNPYILHSTTNNFLYSNTAAPIFSPAHFNMYTYSIPERMHAPLPLRNGAPFHAQPLSEYAKQLNLSHHPNAHHHMNLMNHSAGHLEIAKNNFLNTNMHSPPGSDRLHPMRPHSPGSHGRGYRSLPYPLKKKDGKMHYECNVCSKTFGQLSNLKVHLRTHSGERPFKCNVCAKSFTQLAHLQKHHLVHTGEKPHQCDVCIAARVI</sequence>
<dbReference type="GO" id="GO:0002250">
    <property type="term" value="P:adaptive immune response"/>
    <property type="evidence" value="ECO:0007669"/>
    <property type="project" value="UniProtKB-KW"/>
</dbReference>
<dbReference type="Gene3D" id="2.170.270.10">
    <property type="entry name" value="SET domain"/>
    <property type="match status" value="1"/>
</dbReference>
<feature type="domain" description="SET" evidence="16">
    <location>
        <begin position="58"/>
        <end position="174"/>
    </location>
</feature>
<dbReference type="GO" id="GO:0045165">
    <property type="term" value="P:cell fate commitment"/>
    <property type="evidence" value="ECO:0007669"/>
    <property type="project" value="TreeGrafter"/>
</dbReference>
<proteinExistence type="predicted"/>
<dbReference type="GO" id="GO:0008757">
    <property type="term" value="F:S-adenosylmethionine-dependent methyltransferase activity"/>
    <property type="evidence" value="ECO:0007669"/>
    <property type="project" value="UniProtKB-ARBA"/>
</dbReference>
<dbReference type="InterPro" id="IPR016608">
    <property type="entry name" value="PRDM1"/>
</dbReference>
<dbReference type="AlphaFoldDB" id="A0A087ULB4"/>
<feature type="compositionally biased region" description="Basic and acidic residues" evidence="14">
    <location>
        <begin position="474"/>
        <end position="486"/>
    </location>
</feature>
<evidence type="ECO:0000256" key="11">
    <source>
        <dbReference type="ARBA" id="ARBA00023163"/>
    </source>
</evidence>
<keyword evidence="5 13" id="KW-0863">Zinc-finger</keyword>
<evidence type="ECO:0000256" key="3">
    <source>
        <dbReference type="ARBA" id="ARBA00022723"/>
    </source>
</evidence>
<feature type="region of interest" description="Disordered" evidence="14">
    <location>
        <begin position="247"/>
        <end position="278"/>
    </location>
</feature>
<dbReference type="PROSITE" id="PS50280">
    <property type="entry name" value="SET"/>
    <property type="match status" value="1"/>
</dbReference>
<feature type="region of interest" description="Disordered" evidence="14">
    <location>
        <begin position="470"/>
        <end position="493"/>
    </location>
</feature>
<keyword evidence="8" id="KW-0805">Transcription regulation</keyword>
<dbReference type="GO" id="GO:0008170">
    <property type="term" value="F:N-methyltransferase activity"/>
    <property type="evidence" value="ECO:0007669"/>
    <property type="project" value="UniProtKB-ARBA"/>
</dbReference>
<dbReference type="PANTHER" id="PTHR16515:SF59">
    <property type="entry name" value="PR DOMAIN ZINC FINGER PROTEIN 1"/>
    <property type="match status" value="1"/>
</dbReference>
<dbReference type="SMART" id="SM00317">
    <property type="entry name" value="SET"/>
    <property type="match status" value="1"/>
</dbReference>
<dbReference type="FunFam" id="3.30.160.60:FF:000132">
    <property type="entry name" value="PR domain zinc finger protein 1"/>
    <property type="match status" value="1"/>
</dbReference>
<evidence type="ECO:0000256" key="2">
    <source>
        <dbReference type="ARBA" id="ARBA00022588"/>
    </source>
</evidence>
<name>A0A087ULB4_STEMI</name>
<dbReference type="InterPro" id="IPR001214">
    <property type="entry name" value="SET_dom"/>
</dbReference>
<dbReference type="PANTHER" id="PTHR16515">
    <property type="entry name" value="PR DOMAIN ZINC FINGER PROTEIN"/>
    <property type="match status" value="1"/>
</dbReference>
<dbReference type="SUPFAM" id="SSF82199">
    <property type="entry name" value="SET domain"/>
    <property type="match status" value="1"/>
</dbReference>
<dbReference type="GO" id="GO:0045087">
    <property type="term" value="P:innate immune response"/>
    <property type="evidence" value="ECO:0007669"/>
    <property type="project" value="UniProtKB-KW"/>
</dbReference>
<evidence type="ECO:0000256" key="1">
    <source>
        <dbReference type="ARBA" id="ARBA00004123"/>
    </source>
</evidence>
<dbReference type="OMA" id="DEANTHC"/>
<evidence type="ECO:0000256" key="7">
    <source>
        <dbReference type="ARBA" id="ARBA00022859"/>
    </source>
</evidence>
<evidence type="ECO:0000256" key="12">
    <source>
        <dbReference type="ARBA" id="ARBA00023242"/>
    </source>
</evidence>
<evidence type="ECO:0000256" key="5">
    <source>
        <dbReference type="ARBA" id="ARBA00022771"/>
    </source>
</evidence>
<dbReference type="SUPFAM" id="SSF57667">
    <property type="entry name" value="beta-beta-alpha zinc fingers"/>
    <property type="match status" value="1"/>
</dbReference>
<evidence type="ECO:0000259" key="15">
    <source>
        <dbReference type="PROSITE" id="PS50157"/>
    </source>
</evidence>
<comment type="subcellular location">
    <subcellularLocation>
        <location evidence="1">Nucleus</location>
    </subcellularLocation>
</comment>
<feature type="compositionally biased region" description="Acidic residues" evidence="14">
    <location>
        <begin position="319"/>
        <end position="328"/>
    </location>
</feature>
<keyword evidence="11" id="KW-0804">Transcription</keyword>
<dbReference type="PIRSF" id="PIRSF013212">
    <property type="entry name" value="PRDM1"/>
    <property type="match status" value="1"/>
</dbReference>
<dbReference type="GO" id="GO:0005737">
    <property type="term" value="C:cytoplasm"/>
    <property type="evidence" value="ECO:0007669"/>
    <property type="project" value="TreeGrafter"/>
</dbReference>
<dbReference type="PROSITE" id="PS50157">
    <property type="entry name" value="ZINC_FINGER_C2H2_2"/>
    <property type="match status" value="2"/>
</dbReference>
<keyword evidence="10" id="KW-1064">Adaptive immunity</keyword>
<feature type="region of interest" description="Disordered" evidence="14">
    <location>
        <begin position="319"/>
        <end position="351"/>
    </location>
</feature>
<keyword evidence="4" id="KW-0677">Repeat</keyword>
<dbReference type="OrthoDB" id="7327383at2759"/>
<keyword evidence="18" id="KW-1185">Reference proteome</keyword>
<dbReference type="InterPro" id="IPR046341">
    <property type="entry name" value="SET_dom_sf"/>
</dbReference>
<evidence type="ECO:0000256" key="6">
    <source>
        <dbReference type="ARBA" id="ARBA00022833"/>
    </source>
</evidence>